<accession>Q10ZE5</accession>
<sequence>MNLQKLSKIVIFIMLSSGLRAAVPEKFCKTLLRNLLTKLLLCIGGSFAGGRLAYTNFFVALSAVLPSKRYQAVGKEKGKISWH</sequence>
<proteinExistence type="predicted"/>
<dbReference type="EMBL" id="CP000393">
    <property type="protein sequence ID" value="ABG52379.1"/>
    <property type="molecule type" value="Genomic_DNA"/>
</dbReference>
<protein>
    <submittedName>
        <fullName evidence="1">Uncharacterized protein</fullName>
    </submittedName>
</protein>
<evidence type="ECO:0000313" key="1">
    <source>
        <dbReference type="EMBL" id="ABG52379.1"/>
    </source>
</evidence>
<dbReference type="AlphaFoldDB" id="Q10ZE5"/>
<dbReference type="HOGENOM" id="CLU_2541597_0_0_3"/>
<reference evidence="1" key="1">
    <citation type="submission" date="2006-06" db="EMBL/GenBank/DDBJ databases">
        <title>Complete sequence of Trichodesmium erythraeum IMS101.</title>
        <authorList>
            <consortium name="US DOE Joint Genome Institute"/>
            <person name="Copeland A."/>
            <person name="Lucas S."/>
            <person name="Lapidus A."/>
            <person name="Barry K."/>
            <person name="Detter J.C."/>
            <person name="Glavina del Rio T."/>
            <person name="Hammon N."/>
            <person name="Israni S."/>
            <person name="Dalin E."/>
            <person name="Tice H."/>
            <person name="Pitluck S."/>
            <person name="Kiss H."/>
            <person name="Munk A.C."/>
            <person name="Brettin T."/>
            <person name="Bruce D."/>
            <person name="Han C."/>
            <person name="Tapia R."/>
            <person name="Gilna P."/>
            <person name="Schmutz J."/>
            <person name="Larimer F."/>
            <person name="Land M."/>
            <person name="Hauser L."/>
            <person name="Kyrpides N."/>
            <person name="Kim E."/>
            <person name="Richardson P."/>
        </authorList>
    </citation>
    <scope>NUCLEOTIDE SEQUENCE [LARGE SCALE GENOMIC DNA]</scope>
    <source>
        <strain evidence="1">IMS101</strain>
    </source>
</reference>
<gene>
    <name evidence="1" type="ordered locus">Tery_3267</name>
</gene>
<name>Q10ZE5_TRIEI</name>
<organism evidence="1">
    <name type="scientific">Trichodesmium erythraeum (strain IMS101)</name>
    <dbReference type="NCBI Taxonomy" id="203124"/>
    <lineage>
        <taxon>Bacteria</taxon>
        <taxon>Bacillati</taxon>
        <taxon>Cyanobacteriota</taxon>
        <taxon>Cyanophyceae</taxon>
        <taxon>Oscillatoriophycideae</taxon>
        <taxon>Oscillatoriales</taxon>
        <taxon>Microcoleaceae</taxon>
        <taxon>Trichodesmium</taxon>
    </lineage>
</organism>
<dbReference type="KEGG" id="ter:Tery_3267"/>